<feature type="transmembrane region" description="Helical" evidence="1">
    <location>
        <begin position="200"/>
        <end position="219"/>
    </location>
</feature>
<proteinExistence type="predicted"/>
<feature type="transmembrane region" description="Helical" evidence="1">
    <location>
        <begin position="333"/>
        <end position="356"/>
    </location>
</feature>
<dbReference type="RefSeq" id="WP_145796685.1">
    <property type="nucleotide sequence ID" value="NZ_BAAABR010000039.1"/>
</dbReference>
<accession>A0A561F1A4</accession>
<feature type="transmembrane region" description="Helical" evidence="1">
    <location>
        <begin position="415"/>
        <end position="433"/>
    </location>
</feature>
<feature type="transmembrane region" description="Helical" evidence="1">
    <location>
        <begin position="630"/>
        <end position="648"/>
    </location>
</feature>
<dbReference type="NCBIfam" id="NF047321">
    <property type="entry name" value="SCO7613_CTERM"/>
    <property type="match status" value="1"/>
</dbReference>
<feature type="transmembrane region" description="Helical" evidence="1">
    <location>
        <begin position="439"/>
        <end position="457"/>
    </location>
</feature>
<evidence type="ECO:0000313" key="3">
    <source>
        <dbReference type="Proteomes" id="UP000318416"/>
    </source>
</evidence>
<feature type="transmembrane region" description="Helical" evidence="1">
    <location>
        <begin position="45"/>
        <end position="67"/>
    </location>
</feature>
<feature type="transmembrane region" description="Helical" evidence="1">
    <location>
        <begin position="496"/>
        <end position="515"/>
    </location>
</feature>
<feature type="transmembrane region" description="Helical" evidence="1">
    <location>
        <begin position="469"/>
        <end position="490"/>
    </location>
</feature>
<feature type="transmembrane region" description="Helical" evidence="1">
    <location>
        <begin position="131"/>
        <end position="150"/>
    </location>
</feature>
<feature type="transmembrane region" description="Helical" evidence="1">
    <location>
        <begin position="171"/>
        <end position="194"/>
    </location>
</feature>
<feature type="transmembrane region" description="Helical" evidence="1">
    <location>
        <begin position="708"/>
        <end position="725"/>
    </location>
</feature>
<dbReference type="AlphaFoldDB" id="A0A561F1A4"/>
<feature type="transmembrane region" description="Helical" evidence="1">
    <location>
        <begin position="576"/>
        <end position="595"/>
    </location>
</feature>
<dbReference type="InterPro" id="IPR058062">
    <property type="entry name" value="SCO7613_C"/>
</dbReference>
<evidence type="ECO:0000313" key="2">
    <source>
        <dbReference type="EMBL" id="TWE21647.1"/>
    </source>
</evidence>
<gene>
    <name evidence="2" type="ORF">FB465_6844</name>
</gene>
<keyword evidence="1" id="KW-0472">Membrane</keyword>
<reference evidence="2 3" key="1">
    <citation type="submission" date="2019-06" db="EMBL/GenBank/DDBJ databases">
        <title>Sequencing the genomes of 1000 actinobacteria strains.</title>
        <authorList>
            <person name="Klenk H.-P."/>
        </authorList>
    </citation>
    <scope>NUCLEOTIDE SEQUENCE [LARGE SCALE GENOMIC DNA]</scope>
    <source>
        <strain evidence="2 3">DSM 41649</strain>
    </source>
</reference>
<protein>
    <submittedName>
        <fullName evidence="2">Uncharacterized protein</fullName>
    </submittedName>
</protein>
<name>A0A561F1A4_9ACTN</name>
<feature type="transmembrane region" description="Helical" evidence="1">
    <location>
        <begin position="601"/>
        <end position="618"/>
    </location>
</feature>
<feature type="transmembrane region" description="Helical" evidence="1">
    <location>
        <begin position="553"/>
        <end position="569"/>
    </location>
</feature>
<keyword evidence="3" id="KW-1185">Reference proteome</keyword>
<feature type="transmembrane region" description="Helical" evidence="1">
    <location>
        <begin position="231"/>
        <end position="249"/>
    </location>
</feature>
<feature type="transmembrane region" description="Helical" evidence="1">
    <location>
        <begin position="79"/>
        <end position="98"/>
    </location>
</feature>
<feature type="transmembrane region" description="Helical" evidence="1">
    <location>
        <begin position="105"/>
        <end position="125"/>
    </location>
</feature>
<organism evidence="2 3">
    <name type="scientific">Kitasatospora atroaurantiaca</name>
    <dbReference type="NCBI Taxonomy" id="285545"/>
    <lineage>
        <taxon>Bacteria</taxon>
        <taxon>Bacillati</taxon>
        <taxon>Actinomycetota</taxon>
        <taxon>Actinomycetes</taxon>
        <taxon>Kitasatosporales</taxon>
        <taxon>Streptomycetaceae</taxon>
        <taxon>Kitasatospora</taxon>
    </lineage>
</organism>
<keyword evidence="1" id="KW-0812">Transmembrane</keyword>
<feature type="transmembrane region" description="Helical" evidence="1">
    <location>
        <begin position="678"/>
        <end position="702"/>
    </location>
</feature>
<feature type="transmembrane region" description="Helical" evidence="1">
    <location>
        <begin position="12"/>
        <end position="33"/>
    </location>
</feature>
<feature type="transmembrane region" description="Helical" evidence="1">
    <location>
        <begin position="363"/>
        <end position="381"/>
    </location>
</feature>
<feature type="transmembrane region" description="Helical" evidence="1">
    <location>
        <begin position="654"/>
        <end position="671"/>
    </location>
</feature>
<dbReference type="EMBL" id="VIVR01000001">
    <property type="protein sequence ID" value="TWE21647.1"/>
    <property type="molecule type" value="Genomic_DNA"/>
</dbReference>
<feature type="transmembrane region" description="Helical" evidence="1">
    <location>
        <begin position="387"/>
        <end position="408"/>
    </location>
</feature>
<sequence>MAALVFTVVSWGYLGIGGRAAVLLALTACALVLPRPLRRRRLTATAEAAAAVGLGLVLLDCYATRAAGPAGLDAVNTSGYWAVVTALVAGGASAYGWGQRLRFPLGAGFLLMRLPVPLALLAAGVSHVQAYAAALVGAAALDCALLWRVETLVGDGADADHGGPHRFLRRAAAGFALAWALVGGGLAVLGSMTADQPGEAAWAFGPLGTLALLGLLASVRYPALPYVARRLAAAGAGAALLMAAGGTLRQLLSPVWTPVAFGVPAAVLLVVAAVLLRRRGGQPAAPTGLFHVAALALLTSFLAAVPDLARAVLEPPAHAPETWAGTPAHAWAWHVPGAALTGLGLLAIALAAVMALRVTTEPVAVLEAATATAAVTTLALLPASLGLPYGVAVASALLLAAFAAAAVAIGPPRPAAAAALVVAPGLALLWASADRAASITALGVCAALGAVVTWRTVATLELPRVAPTAAAGTVLALGAEAAAVGTTLGLSLPATMLVVLAVAAASAPVAAFGPGRPVSAEAVQHSVSLSLEFTGYALAAVALLLTAPYPGRLAFALAVAGVAALAIALRPDRRAAAAVTATGLLIGSSWVRLALWDVDTPEAYTLTLACAALVVGHLRHRREPAASSWATYGPGLSIAMTPSVLVLWTDGYWLRPLLLGTAALTVTVLGVRFRLRSLLLLGGTALVLTAFHELAPTVAQVLGLLPRWLPLAVAGLLLLVLGATYEQRLRDARRLRDGLRRLR</sequence>
<feature type="transmembrane region" description="Helical" evidence="1">
    <location>
        <begin position="288"/>
        <end position="313"/>
    </location>
</feature>
<keyword evidence="1" id="KW-1133">Transmembrane helix</keyword>
<comment type="caution">
    <text evidence="2">The sequence shown here is derived from an EMBL/GenBank/DDBJ whole genome shotgun (WGS) entry which is preliminary data.</text>
</comment>
<feature type="transmembrane region" description="Helical" evidence="1">
    <location>
        <begin position="255"/>
        <end position="276"/>
    </location>
</feature>
<evidence type="ECO:0000256" key="1">
    <source>
        <dbReference type="SAM" id="Phobius"/>
    </source>
</evidence>
<dbReference type="OrthoDB" id="3416299at2"/>
<dbReference type="Proteomes" id="UP000318416">
    <property type="component" value="Unassembled WGS sequence"/>
</dbReference>
<feature type="transmembrane region" description="Helical" evidence="1">
    <location>
        <begin position="527"/>
        <end position="547"/>
    </location>
</feature>